<keyword evidence="2" id="KW-0547">Nucleotide-binding</keyword>
<name>A0A0J8DS25_BETVV</name>
<organism evidence="5 6">
    <name type="scientific">Beta vulgaris subsp. vulgaris</name>
    <name type="common">Beet</name>
    <dbReference type="NCBI Taxonomy" id="3555"/>
    <lineage>
        <taxon>Eukaryota</taxon>
        <taxon>Viridiplantae</taxon>
        <taxon>Streptophyta</taxon>
        <taxon>Embryophyta</taxon>
        <taxon>Tracheophyta</taxon>
        <taxon>Spermatophyta</taxon>
        <taxon>Magnoliopsida</taxon>
        <taxon>eudicotyledons</taxon>
        <taxon>Gunneridae</taxon>
        <taxon>Pentapetalae</taxon>
        <taxon>Caryophyllales</taxon>
        <taxon>Chenopodiaceae</taxon>
        <taxon>Betoideae</taxon>
        <taxon>Beta</taxon>
    </lineage>
</organism>
<dbReference type="GO" id="GO:0006397">
    <property type="term" value="P:mRNA processing"/>
    <property type="evidence" value="ECO:0007669"/>
    <property type="project" value="InterPro"/>
</dbReference>
<dbReference type="SUPFAM" id="SSF56112">
    <property type="entry name" value="Protein kinase-like (PK-like)"/>
    <property type="match status" value="1"/>
</dbReference>
<dbReference type="GO" id="GO:0004674">
    <property type="term" value="F:protein serine/threonine kinase activity"/>
    <property type="evidence" value="ECO:0007669"/>
    <property type="project" value="InterPro"/>
</dbReference>
<dbReference type="InterPro" id="IPR038357">
    <property type="entry name" value="KEN_sf"/>
</dbReference>
<dbReference type="GO" id="GO:0004521">
    <property type="term" value="F:RNA endonuclease activity"/>
    <property type="evidence" value="ECO:0007669"/>
    <property type="project" value="InterPro"/>
</dbReference>
<dbReference type="EMBL" id="KQ101576">
    <property type="protein sequence ID" value="KMS93545.1"/>
    <property type="molecule type" value="Genomic_DNA"/>
</dbReference>
<dbReference type="GO" id="GO:0036498">
    <property type="term" value="P:IRE1-mediated unfolded protein response"/>
    <property type="evidence" value="ECO:0007669"/>
    <property type="project" value="TreeGrafter"/>
</dbReference>
<dbReference type="eggNOG" id="KOG1027">
    <property type="taxonomic scope" value="Eukaryota"/>
</dbReference>
<evidence type="ECO:0000256" key="1">
    <source>
        <dbReference type="ARBA" id="ARBA00022729"/>
    </source>
</evidence>
<keyword evidence="1" id="KW-0732">Signal</keyword>
<dbReference type="GO" id="GO:1990604">
    <property type="term" value="C:IRE1-TRAF2-ASK1 complex"/>
    <property type="evidence" value="ECO:0007669"/>
    <property type="project" value="TreeGrafter"/>
</dbReference>
<dbReference type="PANTHER" id="PTHR13954:SF6">
    <property type="entry name" value="NON-SPECIFIC SERINE_THREONINE PROTEIN KINASE"/>
    <property type="match status" value="1"/>
</dbReference>
<dbReference type="OrthoDB" id="1730720at2759"/>
<sequence length="116" mass="13807">FERDSNILLGRYNLDRIRHLPEAVDLIQSMLSFDPQQRPLCTEVLRHPFFWSDEKKLEFLQEVSDRVEFEKPDSPLRKALESQAARIVGKAWNRIIDPSLVDNLGKYRKYQYDSIR</sequence>
<dbReference type="InterPro" id="IPR045133">
    <property type="entry name" value="IRE1/2-like"/>
</dbReference>
<feature type="domain" description="KEN" evidence="4">
    <location>
        <begin position="53"/>
        <end position="116"/>
    </location>
</feature>
<evidence type="ECO:0000313" key="6">
    <source>
        <dbReference type="Proteomes" id="UP000035740"/>
    </source>
</evidence>
<evidence type="ECO:0000256" key="3">
    <source>
        <dbReference type="ARBA" id="ARBA00022840"/>
    </source>
</evidence>
<dbReference type="Gramene" id="KMS93545">
    <property type="protein sequence ID" value="KMS93545"/>
    <property type="gene ID" value="BVRB_030400"/>
</dbReference>
<proteinExistence type="predicted"/>
<dbReference type="PANTHER" id="PTHR13954">
    <property type="entry name" value="IRE1-RELATED"/>
    <property type="match status" value="1"/>
</dbReference>
<accession>A0A0J8DS25</accession>
<feature type="non-terminal residue" evidence="5">
    <location>
        <position position="1"/>
    </location>
</feature>
<dbReference type="InterPro" id="IPR011009">
    <property type="entry name" value="Kinase-like_dom_sf"/>
</dbReference>
<dbReference type="Gene3D" id="1.20.1440.180">
    <property type="entry name" value="KEN domain"/>
    <property type="match status" value="1"/>
</dbReference>
<evidence type="ECO:0000256" key="2">
    <source>
        <dbReference type="ARBA" id="ARBA00022741"/>
    </source>
</evidence>
<dbReference type="PROSITE" id="PS51392">
    <property type="entry name" value="KEN"/>
    <property type="match status" value="1"/>
</dbReference>
<dbReference type="Gene3D" id="1.10.510.10">
    <property type="entry name" value="Transferase(Phosphotransferase) domain 1"/>
    <property type="match status" value="1"/>
</dbReference>
<protein>
    <recommendedName>
        <fullName evidence="4">KEN domain-containing protein</fullName>
    </recommendedName>
</protein>
<keyword evidence="6" id="KW-1185">Reference proteome</keyword>
<evidence type="ECO:0000313" key="5">
    <source>
        <dbReference type="EMBL" id="KMS93545.1"/>
    </source>
</evidence>
<dbReference type="InterPro" id="IPR010513">
    <property type="entry name" value="KEN_dom"/>
</dbReference>
<dbReference type="Proteomes" id="UP000035740">
    <property type="component" value="Unassembled WGS sequence"/>
</dbReference>
<dbReference type="AlphaFoldDB" id="A0A0J8DS25"/>
<keyword evidence="3" id="KW-0067">ATP-binding</keyword>
<feature type="non-terminal residue" evidence="5">
    <location>
        <position position="116"/>
    </location>
</feature>
<reference evidence="5 6" key="1">
    <citation type="journal article" date="2014" name="Nature">
        <title>The genome of the recently domesticated crop plant sugar beet (Beta vulgaris).</title>
        <authorList>
            <person name="Dohm J.C."/>
            <person name="Minoche A.E."/>
            <person name="Holtgrawe D."/>
            <person name="Capella-Gutierrez S."/>
            <person name="Zakrzewski F."/>
            <person name="Tafer H."/>
            <person name="Rupp O."/>
            <person name="Sorensen T.R."/>
            <person name="Stracke R."/>
            <person name="Reinhardt R."/>
            <person name="Goesmann A."/>
            <person name="Kraft T."/>
            <person name="Schulz B."/>
            <person name="Stadler P.F."/>
            <person name="Schmidt T."/>
            <person name="Gabaldon T."/>
            <person name="Lehrach H."/>
            <person name="Weisshaar B."/>
            <person name="Himmelbauer H."/>
        </authorList>
    </citation>
    <scope>NUCLEOTIDE SEQUENCE [LARGE SCALE GENOMIC DNA]</scope>
    <source>
        <tissue evidence="5">Taproot</tissue>
    </source>
</reference>
<dbReference type="GO" id="GO:0051082">
    <property type="term" value="F:unfolded protein binding"/>
    <property type="evidence" value="ECO:0007669"/>
    <property type="project" value="TreeGrafter"/>
</dbReference>
<dbReference type="GO" id="GO:0005524">
    <property type="term" value="F:ATP binding"/>
    <property type="evidence" value="ECO:0007669"/>
    <property type="project" value="UniProtKB-KW"/>
</dbReference>
<dbReference type="Pfam" id="PF06479">
    <property type="entry name" value="Ribonuc_2-5A"/>
    <property type="match status" value="1"/>
</dbReference>
<gene>
    <name evidence="5" type="ORF">BVRB_030400</name>
</gene>
<evidence type="ECO:0000259" key="4">
    <source>
        <dbReference type="PROSITE" id="PS51392"/>
    </source>
</evidence>